<gene>
    <name evidence="7" type="ORF">WAE58_05175</name>
</gene>
<evidence type="ECO:0000256" key="2">
    <source>
        <dbReference type="ARBA" id="ARBA00002368"/>
    </source>
</evidence>
<dbReference type="NCBIfam" id="NF006688">
    <property type="entry name" value="PRK09236.1"/>
    <property type="match status" value="1"/>
</dbReference>
<dbReference type="Pfam" id="PF01979">
    <property type="entry name" value="Amidohydro_1"/>
    <property type="match status" value="1"/>
</dbReference>
<dbReference type="InterPro" id="IPR032466">
    <property type="entry name" value="Metal_Hydrolase"/>
</dbReference>
<protein>
    <submittedName>
        <fullName evidence="7">Dihydroorotase</fullName>
        <ecNumber evidence="7">3.5.2.3</ecNumber>
    </submittedName>
</protein>
<dbReference type="SUPFAM" id="SSF51556">
    <property type="entry name" value="Metallo-dependent hydrolases"/>
    <property type="match status" value="1"/>
</dbReference>
<dbReference type="PANTHER" id="PTHR43668">
    <property type="entry name" value="ALLANTOINASE"/>
    <property type="match status" value="1"/>
</dbReference>
<dbReference type="CDD" id="cd01318">
    <property type="entry name" value="DHOase_IIb"/>
    <property type="match status" value="1"/>
</dbReference>
<accession>A0ABU8NHX2</accession>
<evidence type="ECO:0000256" key="1">
    <source>
        <dbReference type="ARBA" id="ARBA00001947"/>
    </source>
</evidence>
<proteinExistence type="inferred from homology"/>
<dbReference type="SUPFAM" id="SSF51338">
    <property type="entry name" value="Composite domain of metallo-dependent hydrolases"/>
    <property type="match status" value="1"/>
</dbReference>
<comment type="similarity">
    <text evidence="3">Belongs to the metallo-dependent hydrolases superfamily. DHOase family. Class I DHOase subfamily.</text>
</comment>
<dbReference type="EMBL" id="JBBEUB010000001">
    <property type="protein sequence ID" value="MEJ2901800.1"/>
    <property type="molecule type" value="Genomic_DNA"/>
</dbReference>
<dbReference type="PANTHER" id="PTHR43668:SF4">
    <property type="entry name" value="ALLANTOINASE"/>
    <property type="match status" value="1"/>
</dbReference>
<dbReference type="InterPro" id="IPR050138">
    <property type="entry name" value="DHOase/Allantoinase_Hydrolase"/>
</dbReference>
<dbReference type="GO" id="GO:0004151">
    <property type="term" value="F:dihydroorotase activity"/>
    <property type="evidence" value="ECO:0007669"/>
    <property type="project" value="UniProtKB-EC"/>
</dbReference>
<name>A0ABU8NHX2_9SPHI</name>
<reference evidence="7 8" key="1">
    <citation type="submission" date="2024-03" db="EMBL/GenBank/DDBJ databases">
        <title>Sequence of Lycoming College Course Isolates.</title>
        <authorList>
            <person name="Plotts O."/>
            <person name="Newman J."/>
        </authorList>
    </citation>
    <scope>NUCLEOTIDE SEQUENCE [LARGE SCALE GENOMIC DNA]</scope>
    <source>
        <strain evidence="7 8">CJB-3</strain>
    </source>
</reference>
<evidence type="ECO:0000313" key="7">
    <source>
        <dbReference type="EMBL" id="MEJ2901800.1"/>
    </source>
</evidence>
<evidence type="ECO:0000256" key="3">
    <source>
        <dbReference type="ARBA" id="ARBA00010286"/>
    </source>
</evidence>
<dbReference type="Gene3D" id="2.30.40.10">
    <property type="entry name" value="Urease, subunit C, domain 1"/>
    <property type="match status" value="1"/>
</dbReference>
<comment type="function">
    <text evidence="2">Catalyzes the reversible cyclization of carbamoyl aspartate to dihydroorotate.</text>
</comment>
<comment type="cofactor">
    <cofactor evidence="1">
        <name>Zn(2+)</name>
        <dbReference type="ChEBI" id="CHEBI:29105"/>
    </cofactor>
</comment>
<sequence>MNTILIKAASIVNEGQIVVADVLIKAGFIEKIAPNIDEPADQEINAEGLHLFPGMIDDQVHFREPGLTDKADIFSESMAAVAGGITSFMEMPNTIPNTLTQELLADKYQIAAEMSLANYSFFMGASNTNIEEVLKTDPKNVCGIKVFMGSSTGNMLVDNEKVLENIFKEAPMLVATHCEDEQTIRANMAIYKEKYGENITIDMHPLIRSAEACYISSSMAIELAKKHGTRLHILHISTAKEVALFDNITPLKDKKITAEACVHHLWFDDRDYATKGNWIKWNPAVKTAEDKDAILKGVLDNHLDIIATDHAPHTIAEKEQPYLKAPSGGPLVQHALPALFEMYHQKKITLEKIAEKTAHNVAICFNIDRRGFIREGYWADLVLVNLNDPFKVTRQNVLYKCGWSPFEGQTFQAEVTHTFVSGNLAYQKGRFTTRENGKRLTFNR</sequence>
<dbReference type="InterPro" id="IPR011059">
    <property type="entry name" value="Metal-dep_hydrolase_composite"/>
</dbReference>
<keyword evidence="8" id="KW-1185">Reference proteome</keyword>
<dbReference type="PROSITE" id="PS00483">
    <property type="entry name" value="DIHYDROOROTASE_2"/>
    <property type="match status" value="1"/>
</dbReference>
<dbReference type="Gene3D" id="3.20.20.140">
    <property type="entry name" value="Metal-dependent hydrolases"/>
    <property type="match status" value="1"/>
</dbReference>
<keyword evidence="4" id="KW-0479">Metal-binding</keyword>
<comment type="caution">
    <text evidence="7">The sequence shown here is derived from an EMBL/GenBank/DDBJ whole genome shotgun (WGS) entry which is preliminary data.</text>
</comment>
<dbReference type="RefSeq" id="WP_172660727.1">
    <property type="nucleotide sequence ID" value="NZ_CBFGNQ010000020.1"/>
</dbReference>
<evidence type="ECO:0000256" key="5">
    <source>
        <dbReference type="ARBA" id="ARBA00022801"/>
    </source>
</evidence>
<evidence type="ECO:0000313" key="8">
    <source>
        <dbReference type="Proteomes" id="UP001378956"/>
    </source>
</evidence>
<dbReference type="InterPro" id="IPR006680">
    <property type="entry name" value="Amidohydro-rel"/>
</dbReference>
<dbReference type="EC" id="3.5.2.3" evidence="7"/>
<evidence type="ECO:0000259" key="6">
    <source>
        <dbReference type="Pfam" id="PF01979"/>
    </source>
</evidence>
<dbReference type="Proteomes" id="UP001378956">
    <property type="component" value="Unassembled WGS sequence"/>
</dbReference>
<organism evidence="7 8">
    <name type="scientific">Pedobacter panaciterrae</name>
    <dbReference type="NCBI Taxonomy" id="363849"/>
    <lineage>
        <taxon>Bacteria</taxon>
        <taxon>Pseudomonadati</taxon>
        <taxon>Bacteroidota</taxon>
        <taxon>Sphingobacteriia</taxon>
        <taxon>Sphingobacteriales</taxon>
        <taxon>Sphingobacteriaceae</taxon>
        <taxon>Pedobacter</taxon>
    </lineage>
</organism>
<evidence type="ECO:0000256" key="4">
    <source>
        <dbReference type="ARBA" id="ARBA00022723"/>
    </source>
</evidence>
<dbReference type="InterPro" id="IPR002195">
    <property type="entry name" value="Dihydroorotase_CS"/>
</dbReference>
<keyword evidence="5 7" id="KW-0378">Hydrolase</keyword>
<feature type="domain" description="Amidohydrolase-related" evidence="6">
    <location>
        <begin position="51"/>
        <end position="424"/>
    </location>
</feature>